<name>A0A9E7F255_9LILI</name>
<dbReference type="EMBL" id="CP097504">
    <property type="protein sequence ID" value="URD87266.1"/>
    <property type="molecule type" value="Genomic_DNA"/>
</dbReference>
<proteinExistence type="predicted"/>
<dbReference type="OrthoDB" id="18100at2759"/>
<reference evidence="2" key="1">
    <citation type="submission" date="2022-05" db="EMBL/GenBank/DDBJ databases">
        <title>The Musa troglodytarum L. genome provides insights into the mechanism of non-climacteric behaviour and enrichment of carotenoids.</title>
        <authorList>
            <person name="Wang J."/>
        </authorList>
    </citation>
    <scope>NUCLEOTIDE SEQUENCE</scope>
    <source>
        <tissue evidence="2">Leaf</tissue>
    </source>
</reference>
<organism evidence="2 3">
    <name type="scientific">Musa troglodytarum</name>
    <name type="common">fe'i banana</name>
    <dbReference type="NCBI Taxonomy" id="320322"/>
    <lineage>
        <taxon>Eukaryota</taxon>
        <taxon>Viridiplantae</taxon>
        <taxon>Streptophyta</taxon>
        <taxon>Embryophyta</taxon>
        <taxon>Tracheophyta</taxon>
        <taxon>Spermatophyta</taxon>
        <taxon>Magnoliopsida</taxon>
        <taxon>Liliopsida</taxon>
        <taxon>Zingiberales</taxon>
        <taxon>Musaceae</taxon>
        <taxon>Musa</taxon>
    </lineage>
</organism>
<keyword evidence="1" id="KW-0472">Membrane</keyword>
<evidence type="ECO:0000313" key="3">
    <source>
        <dbReference type="Proteomes" id="UP001055439"/>
    </source>
</evidence>
<dbReference type="AlphaFoldDB" id="A0A9E7F255"/>
<evidence type="ECO:0000313" key="2">
    <source>
        <dbReference type="EMBL" id="URD87266.1"/>
    </source>
</evidence>
<keyword evidence="1" id="KW-0812">Transmembrane</keyword>
<dbReference type="Proteomes" id="UP001055439">
    <property type="component" value="Chromosome 2"/>
</dbReference>
<feature type="transmembrane region" description="Helical" evidence="1">
    <location>
        <begin position="72"/>
        <end position="92"/>
    </location>
</feature>
<keyword evidence="3" id="KW-1185">Reference proteome</keyword>
<keyword evidence="1" id="KW-1133">Transmembrane helix</keyword>
<gene>
    <name evidence="2" type="ORF">MUK42_28505</name>
</gene>
<dbReference type="PANTHER" id="PTHR31515:SF4">
    <property type="entry name" value="TRANSMEMBRANE PROTEIN"/>
    <property type="match status" value="1"/>
</dbReference>
<dbReference type="PANTHER" id="PTHR31515">
    <property type="entry name" value="TRANSMEMBRANE PROTEIN-RELATED"/>
    <property type="match status" value="1"/>
</dbReference>
<evidence type="ECO:0000256" key="1">
    <source>
        <dbReference type="SAM" id="Phobius"/>
    </source>
</evidence>
<protein>
    <submittedName>
        <fullName evidence="2">Uncharacterized protein</fullName>
    </submittedName>
</protein>
<sequence length="105" mass="12520">MAVHGGDRKLLKERKHVEFVQRWNLLKYKLEKVKAMYFLRSSDHDLYAIHTLIYEASQKLEALLVCFKDPPFPWASVSLFGVFLFGFCYVYAKRDKILKSKRKQF</sequence>
<accession>A0A9E7F255</accession>